<evidence type="ECO:0000313" key="1">
    <source>
        <dbReference type="Proteomes" id="UP000887569"/>
    </source>
</evidence>
<dbReference type="AlphaFoldDB" id="A0A915ABA1"/>
<keyword evidence="1" id="KW-1185">Reference proteome</keyword>
<sequence>MESEVVKAFNAELVSLYELKPPISKKKIVDITKAFYIHIDSITLEAFLPGVLLLQDVSLLFSL</sequence>
<dbReference type="WBParaSite" id="PgR004_g127_t01">
    <property type="protein sequence ID" value="PgR004_g127_t01"/>
    <property type="gene ID" value="PgR004_g127"/>
</dbReference>
<evidence type="ECO:0000313" key="2">
    <source>
        <dbReference type="WBParaSite" id="PgR004_g127_t01"/>
    </source>
</evidence>
<name>A0A915ABA1_PARUN</name>
<proteinExistence type="predicted"/>
<reference evidence="2" key="1">
    <citation type="submission" date="2022-11" db="UniProtKB">
        <authorList>
            <consortium name="WormBaseParasite"/>
        </authorList>
    </citation>
    <scope>IDENTIFICATION</scope>
</reference>
<protein>
    <submittedName>
        <fullName evidence="2">CID domain-containing protein</fullName>
    </submittedName>
</protein>
<dbReference type="Proteomes" id="UP000887569">
    <property type="component" value="Unplaced"/>
</dbReference>
<accession>A0A915ABA1</accession>
<organism evidence="1 2">
    <name type="scientific">Parascaris univalens</name>
    <name type="common">Nematode worm</name>
    <dbReference type="NCBI Taxonomy" id="6257"/>
    <lineage>
        <taxon>Eukaryota</taxon>
        <taxon>Metazoa</taxon>
        <taxon>Ecdysozoa</taxon>
        <taxon>Nematoda</taxon>
        <taxon>Chromadorea</taxon>
        <taxon>Rhabditida</taxon>
        <taxon>Spirurina</taxon>
        <taxon>Ascaridomorpha</taxon>
        <taxon>Ascaridoidea</taxon>
        <taxon>Ascarididae</taxon>
        <taxon>Parascaris</taxon>
    </lineage>
</organism>